<dbReference type="GO" id="GO:0001181">
    <property type="term" value="F:RNA polymerase I general transcription initiation factor activity"/>
    <property type="evidence" value="ECO:0007669"/>
    <property type="project" value="InterPro"/>
</dbReference>
<dbReference type="OMA" id="YIDISHH"/>
<organism evidence="2 3">
    <name type="scientific">Rosa chinensis</name>
    <name type="common">China rose</name>
    <dbReference type="NCBI Taxonomy" id="74649"/>
    <lineage>
        <taxon>Eukaryota</taxon>
        <taxon>Viridiplantae</taxon>
        <taxon>Streptophyta</taxon>
        <taxon>Embryophyta</taxon>
        <taxon>Tracheophyta</taxon>
        <taxon>Spermatophyta</taxon>
        <taxon>Magnoliopsida</taxon>
        <taxon>eudicotyledons</taxon>
        <taxon>Gunneridae</taxon>
        <taxon>Pentapetalae</taxon>
        <taxon>rosids</taxon>
        <taxon>fabids</taxon>
        <taxon>Rosales</taxon>
        <taxon>Rosaceae</taxon>
        <taxon>Rosoideae</taxon>
        <taxon>Rosoideae incertae sedis</taxon>
        <taxon>Rosa</taxon>
    </lineage>
</organism>
<keyword evidence="2" id="KW-0396">Initiation factor</keyword>
<dbReference type="PANTHER" id="PTHR12790">
    <property type="entry name" value="TRANSCRIPTION INITIATION FACTOR IA RRN3"/>
    <property type="match status" value="1"/>
</dbReference>
<comment type="caution">
    <text evidence="2">The sequence shown here is derived from an EMBL/GenBank/DDBJ whole genome shotgun (WGS) entry which is preliminary data.</text>
</comment>
<evidence type="ECO:0000256" key="1">
    <source>
        <dbReference type="ARBA" id="ARBA00010098"/>
    </source>
</evidence>
<dbReference type="Pfam" id="PF05327">
    <property type="entry name" value="RRN3"/>
    <property type="match status" value="1"/>
</dbReference>
<name>A0A2P6RL90_ROSCH</name>
<dbReference type="GO" id="GO:0003743">
    <property type="term" value="F:translation initiation factor activity"/>
    <property type="evidence" value="ECO:0007669"/>
    <property type="project" value="UniProtKB-KW"/>
</dbReference>
<dbReference type="PANTHER" id="PTHR12790:SF0">
    <property type="entry name" value="RNA POLYMERASE I-SPECIFIC TRANSCRIPTION INITIATION FACTOR RRN3-RELATED"/>
    <property type="match status" value="1"/>
</dbReference>
<dbReference type="GO" id="GO:0005634">
    <property type="term" value="C:nucleus"/>
    <property type="evidence" value="ECO:0007669"/>
    <property type="project" value="TreeGrafter"/>
</dbReference>
<keyword evidence="2" id="KW-0648">Protein biosynthesis</keyword>
<protein>
    <submittedName>
        <fullName evidence="2">Putative RNA polymerase I specific transcription initiation factor RRN3</fullName>
    </submittedName>
</protein>
<dbReference type="AlphaFoldDB" id="A0A2P6RL90"/>
<dbReference type="GO" id="GO:0006361">
    <property type="term" value="P:transcription initiation at RNA polymerase I promoter"/>
    <property type="evidence" value="ECO:0007669"/>
    <property type="project" value="InterPro"/>
</dbReference>
<evidence type="ECO:0000313" key="2">
    <source>
        <dbReference type="EMBL" id="PRQ47173.1"/>
    </source>
</evidence>
<dbReference type="STRING" id="74649.A0A2P6RL90"/>
<dbReference type="InterPro" id="IPR007991">
    <property type="entry name" value="RNA_pol_I_trans_ini_fac_RRN3"/>
</dbReference>
<dbReference type="Gramene" id="PRQ47173">
    <property type="protein sequence ID" value="PRQ47173"/>
    <property type="gene ID" value="RchiOBHm_Chr2g0096841"/>
</dbReference>
<reference evidence="2 3" key="1">
    <citation type="journal article" date="2018" name="Nat. Genet.">
        <title>The Rosa genome provides new insights in the design of modern roses.</title>
        <authorList>
            <person name="Bendahmane M."/>
        </authorList>
    </citation>
    <scope>NUCLEOTIDE SEQUENCE [LARGE SCALE GENOMIC DNA]</scope>
    <source>
        <strain evidence="3">cv. Old Blush</strain>
    </source>
</reference>
<keyword evidence="3" id="KW-1185">Reference proteome</keyword>
<evidence type="ECO:0000313" key="3">
    <source>
        <dbReference type="Proteomes" id="UP000238479"/>
    </source>
</evidence>
<accession>A0A2P6RL90</accession>
<dbReference type="EMBL" id="PDCK01000040">
    <property type="protein sequence ID" value="PRQ47173.1"/>
    <property type="molecule type" value="Genomic_DNA"/>
</dbReference>
<proteinExistence type="inferred from homology"/>
<sequence>MNDAVYSEYDLALHVKEVLVSFSSGDVESSENYRNLVAVLHRKKNLSPRDLAELVAILKGLSGAAAYIDSAHCDLYSAIFNMILWNYGPGVMDAMIELIIALATSSGKYLDICLEMLVSNFVSQDPYMLDKLKVPHGLKKKDQVLTRVHRALKVISDLSPLSPRNLLILVYRGLNGYYTRKGTSTLALELCVENMPKLESGALG</sequence>
<dbReference type="GO" id="GO:0001042">
    <property type="term" value="F:RNA polymerase I core binding"/>
    <property type="evidence" value="ECO:0007669"/>
    <property type="project" value="TreeGrafter"/>
</dbReference>
<gene>
    <name evidence="2" type="ORF">RchiOBHm_Chr2g0096841</name>
</gene>
<dbReference type="Proteomes" id="UP000238479">
    <property type="component" value="Chromosome 2"/>
</dbReference>
<comment type="similarity">
    <text evidence="1">Belongs to the RRN3 family.</text>
</comment>